<dbReference type="InterPro" id="IPR036770">
    <property type="entry name" value="Ankyrin_rpt-contain_sf"/>
</dbReference>
<dbReference type="PROSITE" id="PS50297">
    <property type="entry name" value="ANK_REP_REGION"/>
    <property type="match status" value="1"/>
</dbReference>
<dbReference type="SUPFAM" id="SSF48403">
    <property type="entry name" value="Ankyrin repeat"/>
    <property type="match status" value="1"/>
</dbReference>
<gene>
    <name evidence="4" type="ORF">BCR32DRAFT_187455</name>
</gene>
<dbReference type="InterPro" id="IPR002110">
    <property type="entry name" value="Ankyrin_rpt"/>
</dbReference>
<name>A0A1Y1WZV6_9FUNG</name>
<feature type="repeat" description="ANK" evidence="3">
    <location>
        <begin position="1"/>
        <end position="23"/>
    </location>
</feature>
<evidence type="ECO:0000256" key="1">
    <source>
        <dbReference type="ARBA" id="ARBA00022737"/>
    </source>
</evidence>
<keyword evidence="1" id="KW-0677">Repeat</keyword>
<evidence type="ECO:0000313" key="5">
    <source>
        <dbReference type="Proteomes" id="UP000193944"/>
    </source>
</evidence>
<evidence type="ECO:0000256" key="3">
    <source>
        <dbReference type="PROSITE-ProRule" id="PRU00023"/>
    </source>
</evidence>
<dbReference type="Pfam" id="PF12796">
    <property type="entry name" value="Ank_2"/>
    <property type="match status" value="1"/>
</dbReference>
<reference evidence="4 5" key="2">
    <citation type="submission" date="2016-08" db="EMBL/GenBank/DDBJ databases">
        <title>Pervasive Adenine N6-methylation of Active Genes in Fungi.</title>
        <authorList>
            <consortium name="DOE Joint Genome Institute"/>
            <person name="Mondo S.J."/>
            <person name="Dannebaum R.O."/>
            <person name="Kuo R.C."/>
            <person name="Labutti K."/>
            <person name="Haridas S."/>
            <person name="Kuo A."/>
            <person name="Salamov A."/>
            <person name="Ahrendt S.R."/>
            <person name="Lipzen A."/>
            <person name="Sullivan W."/>
            <person name="Andreopoulos W.B."/>
            <person name="Clum A."/>
            <person name="Lindquist E."/>
            <person name="Daum C."/>
            <person name="Ramamoorthy G.K."/>
            <person name="Gryganskyi A."/>
            <person name="Culley D."/>
            <person name="Magnuson J.K."/>
            <person name="James T.Y."/>
            <person name="O'Malley M.A."/>
            <person name="Stajich J.E."/>
            <person name="Spatafora J.W."/>
            <person name="Visel A."/>
            <person name="Grigoriev I.V."/>
        </authorList>
    </citation>
    <scope>NUCLEOTIDE SEQUENCE [LARGE SCALE GENOMIC DNA]</scope>
    <source>
        <strain evidence="4 5">S4</strain>
    </source>
</reference>
<dbReference type="EMBL" id="MCFG01000194">
    <property type="protein sequence ID" value="ORX78888.1"/>
    <property type="molecule type" value="Genomic_DNA"/>
</dbReference>
<dbReference type="PROSITE" id="PS50088">
    <property type="entry name" value="ANK_REPEAT"/>
    <property type="match status" value="2"/>
</dbReference>
<comment type="caution">
    <text evidence="4">The sequence shown here is derived from an EMBL/GenBank/DDBJ whole genome shotgun (WGS) entry which is preliminary data.</text>
</comment>
<protein>
    <submittedName>
        <fullName evidence="4">Ankyrin</fullName>
    </submittedName>
</protein>
<sequence length="62" mass="6965">SSGNETIVRYLVEQGADLNKEDWKGETPLFNACKSGNETIVEYLVEYGADLNKEDWKGKTPL</sequence>
<dbReference type="PANTHER" id="PTHR24171:SF10">
    <property type="entry name" value="ANKYRIN REPEAT DOMAIN-CONTAINING PROTEIN 29-LIKE"/>
    <property type="match status" value="1"/>
</dbReference>
<feature type="repeat" description="ANK" evidence="3">
    <location>
        <begin position="24"/>
        <end position="56"/>
    </location>
</feature>
<dbReference type="STRING" id="1754192.A0A1Y1WZV6"/>
<dbReference type="SMART" id="SM00248">
    <property type="entry name" value="ANK"/>
    <property type="match status" value="1"/>
</dbReference>
<feature type="non-terminal residue" evidence="4">
    <location>
        <position position="1"/>
    </location>
</feature>
<evidence type="ECO:0000256" key="2">
    <source>
        <dbReference type="ARBA" id="ARBA00023043"/>
    </source>
</evidence>
<keyword evidence="5" id="KW-1185">Reference proteome</keyword>
<reference evidence="4 5" key="1">
    <citation type="submission" date="2016-08" db="EMBL/GenBank/DDBJ databases">
        <title>A Parts List for Fungal Cellulosomes Revealed by Comparative Genomics.</title>
        <authorList>
            <consortium name="DOE Joint Genome Institute"/>
            <person name="Haitjema C.H."/>
            <person name="Gilmore S.P."/>
            <person name="Henske J.K."/>
            <person name="Solomon K.V."/>
            <person name="De Groot R."/>
            <person name="Kuo A."/>
            <person name="Mondo S.J."/>
            <person name="Salamov A.A."/>
            <person name="Labutti K."/>
            <person name="Zhao Z."/>
            <person name="Chiniquy J."/>
            <person name="Barry K."/>
            <person name="Brewer H.M."/>
            <person name="Purvine S.O."/>
            <person name="Wright A.T."/>
            <person name="Boxma B."/>
            <person name="Van Alen T."/>
            <person name="Hackstein J.H."/>
            <person name="Baker S.E."/>
            <person name="Grigoriev I.V."/>
            <person name="O'Malley M.A."/>
        </authorList>
    </citation>
    <scope>NUCLEOTIDE SEQUENCE [LARGE SCALE GENOMIC DNA]</scope>
    <source>
        <strain evidence="4 5">S4</strain>
    </source>
</reference>
<accession>A0A1Y1WZV6</accession>
<dbReference type="Gene3D" id="1.25.40.20">
    <property type="entry name" value="Ankyrin repeat-containing domain"/>
    <property type="match status" value="1"/>
</dbReference>
<dbReference type="PANTHER" id="PTHR24171">
    <property type="entry name" value="ANKYRIN REPEAT DOMAIN-CONTAINING PROTEIN 39-RELATED"/>
    <property type="match status" value="1"/>
</dbReference>
<dbReference type="Proteomes" id="UP000193944">
    <property type="component" value="Unassembled WGS sequence"/>
</dbReference>
<proteinExistence type="predicted"/>
<dbReference type="OrthoDB" id="539213at2759"/>
<organism evidence="4 5">
    <name type="scientific">Anaeromyces robustus</name>
    <dbReference type="NCBI Taxonomy" id="1754192"/>
    <lineage>
        <taxon>Eukaryota</taxon>
        <taxon>Fungi</taxon>
        <taxon>Fungi incertae sedis</taxon>
        <taxon>Chytridiomycota</taxon>
        <taxon>Chytridiomycota incertae sedis</taxon>
        <taxon>Neocallimastigomycetes</taxon>
        <taxon>Neocallimastigales</taxon>
        <taxon>Neocallimastigaceae</taxon>
        <taxon>Anaeromyces</taxon>
    </lineage>
</organism>
<dbReference type="AlphaFoldDB" id="A0A1Y1WZV6"/>
<evidence type="ECO:0000313" key="4">
    <source>
        <dbReference type="EMBL" id="ORX78888.1"/>
    </source>
</evidence>
<feature type="non-terminal residue" evidence="4">
    <location>
        <position position="62"/>
    </location>
</feature>
<keyword evidence="2 3" id="KW-0040">ANK repeat</keyword>